<dbReference type="AlphaFoldDB" id="A0A382RAX7"/>
<evidence type="ECO:0000256" key="3">
    <source>
        <dbReference type="ARBA" id="ARBA00022688"/>
    </source>
</evidence>
<keyword evidence="5" id="KW-0560">Oxidoreductase</keyword>
<dbReference type="GO" id="GO:0006744">
    <property type="term" value="P:ubiquinone biosynthetic process"/>
    <property type="evidence" value="ECO:0007669"/>
    <property type="project" value="UniProtKB-KW"/>
</dbReference>
<dbReference type="PANTHER" id="PTHR11237">
    <property type="entry name" value="COENZYME Q10 BIOSYNTHESIS PROTEIN 7"/>
    <property type="match status" value="1"/>
</dbReference>
<reference evidence="9" key="1">
    <citation type="submission" date="2018-05" db="EMBL/GenBank/DDBJ databases">
        <authorList>
            <person name="Lanie J.A."/>
            <person name="Ng W.-L."/>
            <person name="Kazmierczak K.M."/>
            <person name="Andrzejewski T.M."/>
            <person name="Davidsen T.M."/>
            <person name="Wayne K.J."/>
            <person name="Tettelin H."/>
            <person name="Glass J.I."/>
            <person name="Rusch D."/>
            <person name="Podicherti R."/>
            <person name="Tsui H.-C.T."/>
            <person name="Winkler M.E."/>
        </authorList>
    </citation>
    <scope>NUCLEOTIDE SEQUENCE</scope>
</reference>
<dbReference type="SUPFAM" id="SSF47240">
    <property type="entry name" value="Ferritin-like"/>
    <property type="match status" value="1"/>
</dbReference>
<keyword evidence="3" id="KW-0831">Ubiquinone biosynthesis</keyword>
<keyword evidence="7" id="KW-0503">Monooxygenase</keyword>
<dbReference type="GO" id="GO:0004497">
    <property type="term" value="F:monooxygenase activity"/>
    <property type="evidence" value="ECO:0007669"/>
    <property type="project" value="UniProtKB-KW"/>
</dbReference>
<proteinExistence type="inferred from homology"/>
<dbReference type="InterPro" id="IPR011566">
    <property type="entry name" value="Ubq_synth_Coq7"/>
</dbReference>
<evidence type="ECO:0000313" key="9">
    <source>
        <dbReference type="EMBL" id="SVC94839.1"/>
    </source>
</evidence>
<dbReference type="EMBL" id="UINC01120387">
    <property type="protein sequence ID" value="SVC94839.1"/>
    <property type="molecule type" value="Genomic_DNA"/>
</dbReference>
<sequence length="215" mass="23427">MSSNRIGFLDRCIAELDTALRVSYAQARTSAPNPADDTPPADAKLSATERDLSARLMRVNHSGEVAAQALYRGQSLVTGDLALGQKLLKAADEEHAHLAWCQARIDELGSHVSYLTPLWYGGSFLIGIAAALAGDRTSLGFLAETEKQVTEHLDGHLQKLPTSDKRSRRILEKMRDDEINHGTKAMASGGKELPESAKCVMRCTSRIMTALARRI</sequence>
<organism evidence="9">
    <name type="scientific">marine metagenome</name>
    <dbReference type="NCBI Taxonomy" id="408172"/>
    <lineage>
        <taxon>unclassified sequences</taxon>
        <taxon>metagenomes</taxon>
        <taxon>ecological metagenomes</taxon>
    </lineage>
</organism>
<dbReference type="InterPro" id="IPR047809">
    <property type="entry name" value="COQ7_proteobact"/>
</dbReference>
<keyword evidence="6" id="KW-0408">Iron</keyword>
<keyword evidence="2" id="KW-1003">Cell membrane</keyword>
<protein>
    <recommendedName>
        <fullName evidence="10">3-demethoxyubiquinol 3-hydroxylase</fullName>
    </recommendedName>
</protein>
<evidence type="ECO:0000256" key="6">
    <source>
        <dbReference type="ARBA" id="ARBA00023004"/>
    </source>
</evidence>
<name>A0A382RAX7_9ZZZZ</name>
<dbReference type="NCBIfam" id="NF033656">
    <property type="entry name" value="DMQ_monoox_COQ7"/>
    <property type="match status" value="1"/>
</dbReference>
<dbReference type="GO" id="GO:0046872">
    <property type="term" value="F:metal ion binding"/>
    <property type="evidence" value="ECO:0007669"/>
    <property type="project" value="UniProtKB-KW"/>
</dbReference>
<evidence type="ECO:0000256" key="2">
    <source>
        <dbReference type="ARBA" id="ARBA00022475"/>
    </source>
</evidence>
<dbReference type="InterPro" id="IPR012347">
    <property type="entry name" value="Ferritin-like"/>
</dbReference>
<keyword evidence="4" id="KW-0479">Metal-binding</keyword>
<comment type="pathway">
    <text evidence="1">Cofactor biosynthesis; ubiquinone biosynthesis.</text>
</comment>
<gene>
    <name evidence="9" type="ORF">METZ01_LOCUS347693</name>
</gene>
<evidence type="ECO:0008006" key="10">
    <source>
        <dbReference type="Google" id="ProtNLM"/>
    </source>
</evidence>
<dbReference type="Gene3D" id="1.20.1260.10">
    <property type="match status" value="1"/>
</dbReference>
<keyword evidence="8" id="KW-0472">Membrane</keyword>
<dbReference type="HAMAP" id="MF_01658">
    <property type="entry name" value="COQ7"/>
    <property type="match status" value="1"/>
</dbReference>
<accession>A0A382RAX7</accession>
<dbReference type="PANTHER" id="PTHR11237:SF4">
    <property type="entry name" value="5-DEMETHOXYUBIQUINONE HYDROXYLASE, MITOCHONDRIAL"/>
    <property type="match status" value="1"/>
</dbReference>
<evidence type="ECO:0000256" key="7">
    <source>
        <dbReference type="ARBA" id="ARBA00023033"/>
    </source>
</evidence>
<dbReference type="InterPro" id="IPR009078">
    <property type="entry name" value="Ferritin-like_SF"/>
</dbReference>
<evidence type="ECO:0000256" key="5">
    <source>
        <dbReference type="ARBA" id="ARBA00023002"/>
    </source>
</evidence>
<evidence type="ECO:0000256" key="8">
    <source>
        <dbReference type="ARBA" id="ARBA00023136"/>
    </source>
</evidence>
<dbReference type="Pfam" id="PF03232">
    <property type="entry name" value="COQ7"/>
    <property type="match status" value="1"/>
</dbReference>
<evidence type="ECO:0000256" key="1">
    <source>
        <dbReference type="ARBA" id="ARBA00004749"/>
    </source>
</evidence>
<dbReference type="CDD" id="cd01042">
    <property type="entry name" value="DMQH"/>
    <property type="match status" value="1"/>
</dbReference>
<evidence type="ECO:0000256" key="4">
    <source>
        <dbReference type="ARBA" id="ARBA00022723"/>
    </source>
</evidence>